<name>A0A5N5I7J6_9ROSA</name>
<sequence>MRPKLHQMKFSLLKEITQRWKRHRFGDIMSGSWDAFGGLEPAGDISLKGSIKPSISAAV</sequence>
<dbReference type="EMBL" id="SMOL01000004">
    <property type="protein sequence ID" value="KAB2635768.1"/>
    <property type="molecule type" value="Genomic_DNA"/>
</dbReference>
<evidence type="ECO:0000313" key="2">
    <source>
        <dbReference type="Proteomes" id="UP000327157"/>
    </source>
</evidence>
<organism evidence="1 2">
    <name type="scientific">Pyrus ussuriensis x Pyrus communis</name>
    <dbReference type="NCBI Taxonomy" id="2448454"/>
    <lineage>
        <taxon>Eukaryota</taxon>
        <taxon>Viridiplantae</taxon>
        <taxon>Streptophyta</taxon>
        <taxon>Embryophyta</taxon>
        <taxon>Tracheophyta</taxon>
        <taxon>Spermatophyta</taxon>
        <taxon>Magnoliopsida</taxon>
        <taxon>eudicotyledons</taxon>
        <taxon>Gunneridae</taxon>
        <taxon>Pentapetalae</taxon>
        <taxon>rosids</taxon>
        <taxon>fabids</taxon>
        <taxon>Rosales</taxon>
        <taxon>Rosaceae</taxon>
        <taxon>Amygdaloideae</taxon>
        <taxon>Maleae</taxon>
        <taxon>Pyrus</taxon>
    </lineage>
</organism>
<accession>A0A5N5I7J6</accession>
<reference evidence="1 2" key="1">
    <citation type="submission" date="2019-09" db="EMBL/GenBank/DDBJ databases">
        <authorList>
            <person name="Ou C."/>
        </authorList>
    </citation>
    <scope>NUCLEOTIDE SEQUENCE [LARGE SCALE GENOMIC DNA]</scope>
    <source>
        <strain evidence="1">S2</strain>
        <tissue evidence="1">Leaf</tissue>
    </source>
</reference>
<evidence type="ECO:0000313" key="1">
    <source>
        <dbReference type="EMBL" id="KAB2635768.1"/>
    </source>
</evidence>
<dbReference type="Proteomes" id="UP000327157">
    <property type="component" value="Chromosome 5"/>
</dbReference>
<keyword evidence="2" id="KW-1185">Reference proteome</keyword>
<comment type="caution">
    <text evidence="1">The sequence shown here is derived from an EMBL/GenBank/DDBJ whole genome shotgun (WGS) entry which is preliminary data.</text>
</comment>
<protein>
    <submittedName>
        <fullName evidence="1">Uncharacterized protein</fullName>
    </submittedName>
</protein>
<reference evidence="2" key="2">
    <citation type="submission" date="2019-10" db="EMBL/GenBank/DDBJ databases">
        <title>A de novo genome assembly of a pear dwarfing rootstock.</title>
        <authorList>
            <person name="Wang F."/>
            <person name="Wang J."/>
            <person name="Li S."/>
            <person name="Zhang Y."/>
            <person name="Fang M."/>
            <person name="Ma L."/>
            <person name="Zhao Y."/>
            <person name="Jiang S."/>
        </authorList>
    </citation>
    <scope>NUCLEOTIDE SEQUENCE [LARGE SCALE GENOMIC DNA]</scope>
</reference>
<dbReference type="AlphaFoldDB" id="A0A5N5I7J6"/>
<reference evidence="1 2" key="3">
    <citation type="submission" date="2019-11" db="EMBL/GenBank/DDBJ databases">
        <title>A de novo genome assembly of a pear dwarfing rootstock.</title>
        <authorList>
            <person name="Wang F."/>
            <person name="Wang J."/>
            <person name="Li S."/>
            <person name="Zhang Y."/>
            <person name="Fang M."/>
            <person name="Ma L."/>
            <person name="Zhao Y."/>
            <person name="Jiang S."/>
        </authorList>
    </citation>
    <scope>NUCLEOTIDE SEQUENCE [LARGE SCALE GENOMIC DNA]</scope>
    <source>
        <strain evidence="1">S2</strain>
        <tissue evidence="1">Leaf</tissue>
    </source>
</reference>
<proteinExistence type="predicted"/>
<gene>
    <name evidence="1" type="ORF">D8674_026302</name>
</gene>